<keyword evidence="2" id="KW-0378">Hydrolase</keyword>
<reference evidence="3 4" key="1">
    <citation type="submission" date="2020-01" db="EMBL/GenBank/DDBJ databases">
        <title>Leptobacterium flavescens.</title>
        <authorList>
            <person name="Wang G."/>
        </authorList>
    </citation>
    <scope>NUCLEOTIDE SEQUENCE [LARGE SCALE GENOMIC DNA]</scope>
    <source>
        <strain evidence="3 4">KCTC 22160</strain>
    </source>
</reference>
<sequence>MVSFEKYIRVVRDDLDDMEHVNNVRYLQWVQDIAKEHWQELASPALRQKYAWVVLSHHIEYKAAALLDDEIRLKTYVERSGGVTSTRIVEMYAKDTSKMIVKAETNWCLLDMESKKPTRIPEEILNIFHH</sequence>
<gene>
    <name evidence="3" type="ORF">GWK08_07855</name>
</gene>
<dbReference type="InterPro" id="IPR029069">
    <property type="entry name" value="HotDog_dom_sf"/>
</dbReference>
<dbReference type="PANTHER" id="PTHR31793">
    <property type="entry name" value="4-HYDROXYBENZOYL-COA THIOESTERASE FAMILY MEMBER"/>
    <property type="match status" value="1"/>
</dbReference>
<evidence type="ECO:0000313" key="4">
    <source>
        <dbReference type="Proteomes" id="UP000468581"/>
    </source>
</evidence>
<dbReference type="Proteomes" id="UP000468581">
    <property type="component" value="Unassembled WGS sequence"/>
</dbReference>
<keyword evidence="4" id="KW-1185">Reference proteome</keyword>
<evidence type="ECO:0000256" key="2">
    <source>
        <dbReference type="ARBA" id="ARBA00022801"/>
    </source>
</evidence>
<accession>A0A6P0UNA1</accession>
<comment type="similarity">
    <text evidence="1">Belongs to the 4-hydroxybenzoyl-CoA thioesterase family.</text>
</comment>
<protein>
    <submittedName>
        <fullName evidence="3">Acyl-CoA thioesterase</fullName>
    </submittedName>
</protein>
<dbReference type="RefSeq" id="WP_163606391.1">
    <property type="nucleotide sequence ID" value="NZ_JAABOO010000002.1"/>
</dbReference>
<evidence type="ECO:0000313" key="3">
    <source>
        <dbReference type="EMBL" id="NER13348.1"/>
    </source>
</evidence>
<dbReference type="CDD" id="cd00586">
    <property type="entry name" value="4HBT"/>
    <property type="match status" value="1"/>
</dbReference>
<dbReference type="SUPFAM" id="SSF54637">
    <property type="entry name" value="Thioesterase/thiol ester dehydrase-isomerase"/>
    <property type="match status" value="1"/>
</dbReference>
<dbReference type="PANTHER" id="PTHR31793:SF27">
    <property type="entry name" value="NOVEL THIOESTERASE SUPERFAMILY DOMAIN AND SAPOSIN A-TYPE DOMAIN CONTAINING PROTEIN (0610012H03RIK)"/>
    <property type="match status" value="1"/>
</dbReference>
<dbReference type="AlphaFoldDB" id="A0A6P0UNA1"/>
<evidence type="ECO:0000256" key="1">
    <source>
        <dbReference type="ARBA" id="ARBA00005953"/>
    </source>
</evidence>
<dbReference type="InterPro" id="IPR050563">
    <property type="entry name" value="4-hydroxybenzoyl-CoA_TE"/>
</dbReference>
<organism evidence="3 4">
    <name type="scientific">Leptobacterium flavescens</name>
    <dbReference type="NCBI Taxonomy" id="472055"/>
    <lineage>
        <taxon>Bacteria</taxon>
        <taxon>Pseudomonadati</taxon>
        <taxon>Bacteroidota</taxon>
        <taxon>Flavobacteriia</taxon>
        <taxon>Flavobacteriales</taxon>
        <taxon>Flavobacteriaceae</taxon>
        <taxon>Leptobacterium</taxon>
    </lineage>
</organism>
<dbReference type="Pfam" id="PF13279">
    <property type="entry name" value="4HBT_2"/>
    <property type="match status" value="1"/>
</dbReference>
<name>A0A6P0UNA1_9FLAO</name>
<dbReference type="EMBL" id="JAABOO010000002">
    <property type="protein sequence ID" value="NER13348.1"/>
    <property type="molecule type" value="Genomic_DNA"/>
</dbReference>
<comment type="caution">
    <text evidence="3">The sequence shown here is derived from an EMBL/GenBank/DDBJ whole genome shotgun (WGS) entry which is preliminary data.</text>
</comment>
<proteinExistence type="inferred from homology"/>
<dbReference type="Gene3D" id="3.10.129.10">
    <property type="entry name" value="Hotdog Thioesterase"/>
    <property type="match status" value="1"/>
</dbReference>
<dbReference type="GO" id="GO:0047617">
    <property type="term" value="F:fatty acyl-CoA hydrolase activity"/>
    <property type="evidence" value="ECO:0007669"/>
    <property type="project" value="TreeGrafter"/>
</dbReference>